<sequence>MQSSDSPDSKNQRQPQQESPPASAEGSGQSVQNNHHRYPEMRRKTPPPPQPWFAMHQYHPAAVVMQVPHQQQFPAPQHYYGMQFMGYPRHQQWSQRTGRRRGANDGESNRTIWVGDLDHWMDENYLHSCFASAGEIASIKVIRNKQSGLSEGYGFVEFFSHAVAEKVLEKCTGITMPNAEQPFRLNWGTFSTSDKPPESDSDLSIFIGDLDADVTDGLLHETFASKYPSVKASKVVLDVHTGRSKGYGFVRFGDNNERSQAMTEMNGVYCLSRPMRIAAATPRKIQNLPQGGYLSNGSPARGFQSDGETTNTTIFVGGLDPVVNDEVLRDSFAPYGEIVSVKIPMKKGCGFVQFANRSDAEEAMQKLNGTTIRKQIVRLSWGRSLAMKQSRAHAGNHWDPTYYARQVYNGYRYGYGLPPSYDPVLYGSVYAPYPAMFGGHQQQVS</sequence>
<keyword evidence="2" id="KW-1185">Reference proteome</keyword>
<dbReference type="Proteomes" id="UP001057402">
    <property type="component" value="Chromosome 1"/>
</dbReference>
<evidence type="ECO:0000313" key="1">
    <source>
        <dbReference type="EMBL" id="KAI4389903.1"/>
    </source>
</evidence>
<name>A0ACB9SGV3_9MYRT</name>
<proteinExistence type="predicted"/>
<organism evidence="1 2">
    <name type="scientific">Melastoma candidum</name>
    <dbReference type="NCBI Taxonomy" id="119954"/>
    <lineage>
        <taxon>Eukaryota</taxon>
        <taxon>Viridiplantae</taxon>
        <taxon>Streptophyta</taxon>
        <taxon>Embryophyta</taxon>
        <taxon>Tracheophyta</taxon>
        <taxon>Spermatophyta</taxon>
        <taxon>Magnoliopsida</taxon>
        <taxon>eudicotyledons</taxon>
        <taxon>Gunneridae</taxon>
        <taxon>Pentapetalae</taxon>
        <taxon>rosids</taxon>
        <taxon>malvids</taxon>
        <taxon>Myrtales</taxon>
        <taxon>Melastomataceae</taxon>
        <taxon>Melastomatoideae</taxon>
        <taxon>Melastomateae</taxon>
        <taxon>Melastoma</taxon>
    </lineage>
</organism>
<accession>A0ACB9SGV3</accession>
<evidence type="ECO:0000313" key="2">
    <source>
        <dbReference type="Proteomes" id="UP001057402"/>
    </source>
</evidence>
<comment type="caution">
    <text evidence="1">The sequence shown here is derived from an EMBL/GenBank/DDBJ whole genome shotgun (WGS) entry which is preliminary data.</text>
</comment>
<dbReference type="EMBL" id="CM042880">
    <property type="protein sequence ID" value="KAI4389903.1"/>
    <property type="molecule type" value="Genomic_DNA"/>
</dbReference>
<reference evidence="2" key="1">
    <citation type="journal article" date="2023" name="Front. Plant Sci.">
        <title>Chromosomal-level genome assembly of Melastoma candidum provides insights into trichome evolution.</title>
        <authorList>
            <person name="Zhong Y."/>
            <person name="Wu W."/>
            <person name="Sun C."/>
            <person name="Zou P."/>
            <person name="Liu Y."/>
            <person name="Dai S."/>
            <person name="Zhou R."/>
        </authorList>
    </citation>
    <scope>NUCLEOTIDE SEQUENCE [LARGE SCALE GENOMIC DNA]</scope>
</reference>
<gene>
    <name evidence="1" type="ORF">MLD38_002073</name>
</gene>
<protein>
    <submittedName>
        <fullName evidence="1">Uncharacterized protein</fullName>
    </submittedName>
</protein>